<dbReference type="PANTHER" id="PTHR48069:SF3">
    <property type="entry name" value="DIHYDROFOLATE REDUCTASE"/>
    <property type="match status" value="1"/>
</dbReference>
<name>A0A3S5A492_9PLAT</name>
<dbReference type="GO" id="GO:0046452">
    <property type="term" value="P:dihydrofolate metabolic process"/>
    <property type="evidence" value="ECO:0007669"/>
    <property type="project" value="TreeGrafter"/>
</dbReference>
<dbReference type="GO" id="GO:0006730">
    <property type="term" value="P:one-carbon metabolic process"/>
    <property type="evidence" value="ECO:0007669"/>
    <property type="project" value="UniProtKB-KW"/>
</dbReference>
<dbReference type="EC" id="1.5.1.3" evidence="2"/>
<dbReference type="PROSITE" id="PS00075">
    <property type="entry name" value="DHFR_1"/>
    <property type="match status" value="1"/>
</dbReference>
<dbReference type="InterPro" id="IPR024072">
    <property type="entry name" value="DHFR-like_dom_sf"/>
</dbReference>
<evidence type="ECO:0000313" key="10">
    <source>
        <dbReference type="Proteomes" id="UP000784294"/>
    </source>
</evidence>
<evidence type="ECO:0000256" key="1">
    <source>
        <dbReference type="ARBA" id="ARBA00004903"/>
    </source>
</evidence>
<dbReference type="PRINTS" id="PR00070">
    <property type="entry name" value="DHFR"/>
</dbReference>
<dbReference type="UniPathway" id="UPA00077">
    <property type="reaction ID" value="UER00158"/>
</dbReference>
<dbReference type="CDD" id="cd00209">
    <property type="entry name" value="DHFR"/>
    <property type="match status" value="1"/>
</dbReference>
<keyword evidence="5" id="KW-0560">Oxidoreductase</keyword>
<dbReference type="InterPro" id="IPR001796">
    <property type="entry name" value="DHFR_dom"/>
</dbReference>
<evidence type="ECO:0000256" key="5">
    <source>
        <dbReference type="ARBA" id="ARBA00023002"/>
    </source>
</evidence>
<dbReference type="GO" id="GO:0046654">
    <property type="term" value="P:tetrahydrofolate biosynthetic process"/>
    <property type="evidence" value="ECO:0007669"/>
    <property type="project" value="UniProtKB-UniPathway"/>
</dbReference>
<keyword evidence="3" id="KW-0554">One-carbon metabolism</keyword>
<dbReference type="PANTHER" id="PTHR48069">
    <property type="entry name" value="DIHYDROFOLATE REDUCTASE"/>
    <property type="match status" value="1"/>
</dbReference>
<evidence type="ECO:0000256" key="2">
    <source>
        <dbReference type="ARBA" id="ARBA00012856"/>
    </source>
</evidence>
<dbReference type="AlphaFoldDB" id="A0A3S5A492"/>
<organism evidence="9 10">
    <name type="scientific">Protopolystoma xenopodis</name>
    <dbReference type="NCBI Taxonomy" id="117903"/>
    <lineage>
        <taxon>Eukaryota</taxon>
        <taxon>Metazoa</taxon>
        <taxon>Spiralia</taxon>
        <taxon>Lophotrochozoa</taxon>
        <taxon>Platyhelminthes</taxon>
        <taxon>Monogenea</taxon>
        <taxon>Polyopisthocotylea</taxon>
        <taxon>Polystomatidea</taxon>
        <taxon>Polystomatidae</taxon>
        <taxon>Protopolystoma</taxon>
    </lineage>
</organism>
<dbReference type="InterPro" id="IPR012259">
    <property type="entry name" value="DHFR"/>
</dbReference>
<keyword evidence="10" id="KW-1185">Reference proteome</keyword>
<evidence type="ECO:0000256" key="6">
    <source>
        <dbReference type="ARBA" id="ARBA00048873"/>
    </source>
</evidence>
<accession>A0A3S5A492</accession>
<dbReference type="EMBL" id="CAAALY010041501">
    <property type="protein sequence ID" value="VEL19422.1"/>
    <property type="molecule type" value="Genomic_DNA"/>
</dbReference>
<dbReference type="GO" id="GO:0046655">
    <property type="term" value="P:folic acid metabolic process"/>
    <property type="evidence" value="ECO:0007669"/>
    <property type="project" value="TreeGrafter"/>
</dbReference>
<evidence type="ECO:0000256" key="7">
    <source>
        <dbReference type="RuleBase" id="RU004474"/>
    </source>
</evidence>
<dbReference type="GO" id="GO:0050661">
    <property type="term" value="F:NADP binding"/>
    <property type="evidence" value="ECO:0007669"/>
    <property type="project" value="InterPro"/>
</dbReference>
<dbReference type="Gene3D" id="3.40.430.10">
    <property type="entry name" value="Dihydrofolate Reductase, subunit A"/>
    <property type="match status" value="1"/>
</dbReference>
<evidence type="ECO:0000313" key="9">
    <source>
        <dbReference type="EMBL" id="VEL19422.1"/>
    </source>
</evidence>
<comment type="caution">
    <text evidence="9">The sequence shown here is derived from an EMBL/GenBank/DDBJ whole genome shotgun (WGS) entry which is preliminary data.</text>
</comment>
<evidence type="ECO:0000256" key="4">
    <source>
        <dbReference type="ARBA" id="ARBA00022857"/>
    </source>
</evidence>
<dbReference type="OrthoDB" id="4664297at2759"/>
<gene>
    <name evidence="9" type="ORF">PXEA_LOCUS12862</name>
</gene>
<protein>
    <recommendedName>
        <fullName evidence="2">dihydrofolate reductase</fullName>
        <ecNumber evidence="2">1.5.1.3</ecNumber>
    </recommendedName>
</protein>
<dbReference type="SUPFAM" id="SSF53597">
    <property type="entry name" value="Dihydrofolate reductase-like"/>
    <property type="match status" value="1"/>
</dbReference>
<feature type="domain" description="DHFR" evidence="8">
    <location>
        <begin position="5"/>
        <end position="183"/>
    </location>
</feature>
<proteinExistence type="inferred from homology"/>
<dbReference type="GO" id="GO:0004146">
    <property type="term" value="F:dihydrofolate reductase activity"/>
    <property type="evidence" value="ECO:0007669"/>
    <property type="project" value="UniProtKB-EC"/>
</dbReference>
<reference evidence="9" key="1">
    <citation type="submission" date="2018-11" db="EMBL/GenBank/DDBJ databases">
        <authorList>
            <consortium name="Pathogen Informatics"/>
        </authorList>
    </citation>
    <scope>NUCLEOTIDE SEQUENCE</scope>
</reference>
<evidence type="ECO:0000256" key="3">
    <source>
        <dbReference type="ARBA" id="ARBA00022563"/>
    </source>
</evidence>
<comment type="pathway">
    <text evidence="1">Cofactor biosynthesis; tetrahydrofolate biosynthesis; 5,6,7,8-tetrahydrofolate from 7,8-dihydrofolate: step 1/1.</text>
</comment>
<dbReference type="InterPro" id="IPR017925">
    <property type="entry name" value="DHFR_CS"/>
</dbReference>
<comment type="similarity">
    <text evidence="7">Belongs to the dihydrofolate reductase family.</text>
</comment>
<comment type="catalytic activity">
    <reaction evidence="6">
        <text>(6S)-5,6,7,8-tetrahydrofolate + NADP(+) = 7,8-dihydrofolate + NADPH + H(+)</text>
        <dbReference type="Rhea" id="RHEA:15009"/>
        <dbReference type="ChEBI" id="CHEBI:15378"/>
        <dbReference type="ChEBI" id="CHEBI:57451"/>
        <dbReference type="ChEBI" id="CHEBI:57453"/>
        <dbReference type="ChEBI" id="CHEBI:57783"/>
        <dbReference type="ChEBI" id="CHEBI:58349"/>
        <dbReference type="EC" id="1.5.1.3"/>
    </reaction>
</comment>
<dbReference type="PROSITE" id="PS51330">
    <property type="entry name" value="DHFR_2"/>
    <property type="match status" value="1"/>
</dbReference>
<dbReference type="Proteomes" id="UP000784294">
    <property type="component" value="Unassembled WGS sequence"/>
</dbReference>
<dbReference type="Pfam" id="PF00186">
    <property type="entry name" value="DHFR_1"/>
    <property type="match status" value="1"/>
</dbReference>
<dbReference type="GO" id="GO:0005739">
    <property type="term" value="C:mitochondrion"/>
    <property type="evidence" value="ECO:0007669"/>
    <property type="project" value="TreeGrafter"/>
</dbReference>
<keyword evidence="4" id="KW-0521">NADP</keyword>
<sequence length="184" mass="21002">MTLPRINVIVSVSNNGGIGLNGKLPWHLKGDMEFFLNTTKKAVPDKMNAVVMGKKTWFSIPAKFRPLPGRINMILSSSPFESNENCMWFKKYDECVSVIEDLFEKGRVDQVFIIGGAQVYSEALNQKKYPVRIYCTHVLSDVEHDVKFPFDSWDSLVPVFLPEVPTDIIQEGNLKYRFAVYDFA</sequence>
<evidence type="ECO:0000259" key="8">
    <source>
        <dbReference type="PROSITE" id="PS51330"/>
    </source>
</evidence>